<keyword evidence="8 10" id="KW-0472">Membrane</keyword>
<comment type="function">
    <text evidence="10">Lyase that catalyzes the covalent linking of the heme group to the cytochrome C apoprotein to produce the mature functional cytochrome.</text>
</comment>
<keyword evidence="4 10" id="KW-0479">Metal-binding</keyword>
<accession>A0A6A6WE95</accession>
<evidence type="ECO:0000256" key="4">
    <source>
        <dbReference type="ARBA" id="ARBA00022723"/>
    </source>
</evidence>
<dbReference type="AlphaFoldDB" id="A0A6A6WE95"/>
<dbReference type="GO" id="GO:0004408">
    <property type="term" value="F:holocytochrome-c synthase activity"/>
    <property type="evidence" value="ECO:0007669"/>
    <property type="project" value="UniProtKB-EC"/>
</dbReference>
<proteinExistence type="inferred from homology"/>
<dbReference type="GO" id="GO:0046872">
    <property type="term" value="F:metal ion binding"/>
    <property type="evidence" value="ECO:0007669"/>
    <property type="project" value="UniProtKB-KW"/>
</dbReference>
<gene>
    <name evidence="12" type="ORF">EJ05DRAFT_474549</name>
</gene>
<evidence type="ECO:0000256" key="6">
    <source>
        <dbReference type="ARBA" id="ARBA00023004"/>
    </source>
</evidence>
<dbReference type="EC" id="4.4.1.17" evidence="10"/>
<feature type="compositionally biased region" description="Basic and acidic residues" evidence="11">
    <location>
        <begin position="24"/>
        <end position="44"/>
    </location>
</feature>
<evidence type="ECO:0000256" key="8">
    <source>
        <dbReference type="ARBA" id="ARBA00023136"/>
    </source>
</evidence>
<dbReference type="GeneID" id="54484676"/>
<keyword evidence="5 10" id="KW-0999">Mitochondrion inner membrane</keyword>
<comment type="subcellular location">
    <subcellularLocation>
        <location evidence="1 10">Mitochondrion inner membrane</location>
    </subcellularLocation>
</comment>
<keyword evidence="7 10" id="KW-0496">Mitochondrion</keyword>
<evidence type="ECO:0000313" key="12">
    <source>
        <dbReference type="EMBL" id="KAF2759441.1"/>
    </source>
</evidence>
<feature type="compositionally biased region" description="Low complexity" evidence="11">
    <location>
        <begin position="106"/>
        <end position="121"/>
    </location>
</feature>
<dbReference type="Pfam" id="PF01265">
    <property type="entry name" value="Cyto_heme_lyase"/>
    <property type="match status" value="1"/>
</dbReference>
<feature type="compositionally biased region" description="Polar residues" evidence="11">
    <location>
        <begin position="63"/>
        <end position="89"/>
    </location>
</feature>
<keyword evidence="13" id="KW-1185">Reference proteome</keyword>
<dbReference type="PANTHER" id="PTHR12743">
    <property type="entry name" value="CYTOCHROME C1 HEME LYASE"/>
    <property type="match status" value="1"/>
</dbReference>
<name>A0A6A6WE95_9PEZI</name>
<organism evidence="12 13">
    <name type="scientific">Pseudovirgaria hyperparasitica</name>
    <dbReference type="NCBI Taxonomy" id="470096"/>
    <lineage>
        <taxon>Eukaryota</taxon>
        <taxon>Fungi</taxon>
        <taxon>Dikarya</taxon>
        <taxon>Ascomycota</taxon>
        <taxon>Pezizomycotina</taxon>
        <taxon>Dothideomycetes</taxon>
        <taxon>Dothideomycetes incertae sedis</taxon>
        <taxon>Acrospermales</taxon>
        <taxon>Acrospermaceae</taxon>
        <taxon>Pseudovirgaria</taxon>
    </lineage>
</organism>
<feature type="compositionally biased region" description="Low complexity" evidence="11">
    <location>
        <begin position="48"/>
        <end position="57"/>
    </location>
</feature>
<dbReference type="GO" id="GO:0005743">
    <property type="term" value="C:mitochondrial inner membrane"/>
    <property type="evidence" value="ECO:0007669"/>
    <property type="project" value="UniProtKB-SubCell"/>
</dbReference>
<dbReference type="InterPro" id="IPR000511">
    <property type="entry name" value="Holocyt_c/c1_synthase"/>
</dbReference>
<dbReference type="EMBL" id="ML996569">
    <property type="protein sequence ID" value="KAF2759441.1"/>
    <property type="molecule type" value="Genomic_DNA"/>
</dbReference>
<evidence type="ECO:0000256" key="2">
    <source>
        <dbReference type="ARBA" id="ARBA00007255"/>
    </source>
</evidence>
<keyword evidence="9 10" id="KW-0456">Lyase</keyword>
<protein>
    <recommendedName>
        <fullName evidence="10">Holocytochrome c-type synthase</fullName>
        <ecNumber evidence="10">4.4.1.17</ecNumber>
    </recommendedName>
</protein>
<dbReference type="PANTHER" id="PTHR12743:SF0">
    <property type="entry name" value="HOLOCYTOCHROME C-TYPE SYNTHASE"/>
    <property type="match status" value="1"/>
</dbReference>
<evidence type="ECO:0000256" key="9">
    <source>
        <dbReference type="ARBA" id="ARBA00023239"/>
    </source>
</evidence>
<comment type="similarity">
    <text evidence="2 10">Belongs to the cytochrome c-type heme lyase family.</text>
</comment>
<dbReference type="Proteomes" id="UP000799437">
    <property type="component" value="Unassembled WGS sequence"/>
</dbReference>
<sequence length="304" mass="33568">MGNGQSTPEAKPSVATSTSADVCPVDHKSREAWLEKARMAEASKHHTTPTPTSTPSPLGAPSTCDSSNLASDTPKPQSTTSKILSSVGLSTHREVSTIPRAPPGVAPAAPKNSEQQQQQEQHTTPDSEPADAHKKETNWIYPSPKMFYEAMKRKKHSPEPATMDAIVPIHNAVNERVWTEIKTWEHGWGTDACEGPFGGTFLESFHGMGDQLSPKARVNSWLGYAKPFDRHEWVINRCGRRVEYLIDFYAGRDEGVPGKSLNFYLDVRPKLNSWEGWAMRGARVLGLRFEKEKGATGNKYASNK</sequence>
<evidence type="ECO:0000256" key="11">
    <source>
        <dbReference type="SAM" id="MobiDB-lite"/>
    </source>
</evidence>
<comment type="catalytic activity">
    <reaction evidence="10">
        <text>holo-[cytochrome c] = apo-[cytochrome c] + heme b</text>
        <dbReference type="Rhea" id="RHEA:22648"/>
        <dbReference type="Rhea" id="RHEA-COMP:10725"/>
        <dbReference type="Rhea" id="RHEA-COMP:10726"/>
        <dbReference type="ChEBI" id="CHEBI:29950"/>
        <dbReference type="ChEBI" id="CHEBI:60344"/>
        <dbReference type="ChEBI" id="CHEBI:83739"/>
        <dbReference type="EC" id="4.4.1.17"/>
    </reaction>
</comment>
<evidence type="ECO:0000256" key="5">
    <source>
        <dbReference type="ARBA" id="ARBA00022792"/>
    </source>
</evidence>
<evidence type="ECO:0000256" key="7">
    <source>
        <dbReference type="ARBA" id="ARBA00023128"/>
    </source>
</evidence>
<reference evidence="12" key="1">
    <citation type="journal article" date="2020" name="Stud. Mycol.">
        <title>101 Dothideomycetes genomes: a test case for predicting lifestyles and emergence of pathogens.</title>
        <authorList>
            <person name="Haridas S."/>
            <person name="Albert R."/>
            <person name="Binder M."/>
            <person name="Bloem J."/>
            <person name="Labutti K."/>
            <person name="Salamov A."/>
            <person name="Andreopoulos B."/>
            <person name="Baker S."/>
            <person name="Barry K."/>
            <person name="Bills G."/>
            <person name="Bluhm B."/>
            <person name="Cannon C."/>
            <person name="Castanera R."/>
            <person name="Culley D."/>
            <person name="Daum C."/>
            <person name="Ezra D."/>
            <person name="Gonzalez J."/>
            <person name="Henrissat B."/>
            <person name="Kuo A."/>
            <person name="Liang C."/>
            <person name="Lipzen A."/>
            <person name="Lutzoni F."/>
            <person name="Magnuson J."/>
            <person name="Mondo S."/>
            <person name="Nolan M."/>
            <person name="Ohm R."/>
            <person name="Pangilinan J."/>
            <person name="Park H.-J."/>
            <person name="Ramirez L."/>
            <person name="Alfaro M."/>
            <person name="Sun H."/>
            <person name="Tritt A."/>
            <person name="Yoshinaga Y."/>
            <person name="Zwiers L.-H."/>
            <person name="Turgeon B."/>
            <person name="Goodwin S."/>
            <person name="Spatafora J."/>
            <person name="Crous P."/>
            <person name="Grigoriev I."/>
        </authorList>
    </citation>
    <scope>NUCLEOTIDE SEQUENCE</scope>
    <source>
        <strain evidence="12">CBS 121739</strain>
    </source>
</reference>
<dbReference type="RefSeq" id="XP_033601892.1">
    <property type="nucleotide sequence ID" value="XM_033743622.1"/>
</dbReference>
<evidence type="ECO:0000256" key="3">
    <source>
        <dbReference type="ARBA" id="ARBA00022617"/>
    </source>
</evidence>
<evidence type="ECO:0000256" key="1">
    <source>
        <dbReference type="ARBA" id="ARBA00004273"/>
    </source>
</evidence>
<dbReference type="OrthoDB" id="4243at2759"/>
<keyword evidence="3 10" id="KW-0349">Heme</keyword>
<evidence type="ECO:0000313" key="13">
    <source>
        <dbReference type="Proteomes" id="UP000799437"/>
    </source>
</evidence>
<feature type="region of interest" description="Disordered" evidence="11">
    <location>
        <begin position="1"/>
        <end position="138"/>
    </location>
</feature>
<evidence type="ECO:0000256" key="10">
    <source>
        <dbReference type="RuleBase" id="RU363130"/>
    </source>
</evidence>
<feature type="compositionally biased region" description="Polar residues" evidence="11">
    <location>
        <begin position="1"/>
        <end position="20"/>
    </location>
</feature>
<keyword evidence="6 10" id="KW-0408">Iron</keyword>